<feature type="transmembrane region" description="Helical" evidence="1">
    <location>
        <begin position="6"/>
        <end position="27"/>
    </location>
</feature>
<reference evidence="2 3" key="1">
    <citation type="submission" date="2013-05" db="EMBL/GenBank/DDBJ databases">
        <title>Genome sequence of Streptomyces sparsogenes DSM 40356.</title>
        <authorList>
            <person name="Coyne S."/>
            <person name="Seebeck F.P."/>
        </authorList>
    </citation>
    <scope>NUCLEOTIDE SEQUENCE [LARGE SCALE GENOMIC DNA]</scope>
    <source>
        <strain evidence="2 3">DSM 40356</strain>
    </source>
</reference>
<feature type="transmembrane region" description="Helical" evidence="1">
    <location>
        <begin position="39"/>
        <end position="60"/>
    </location>
</feature>
<dbReference type="PANTHER" id="PTHR48098:SF1">
    <property type="entry name" value="DIACYLGLYCEROL ACYLTRANSFERASE_MYCOLYLTRANSFERASE AG85A"/>
    <property type="match status" value="1"/>
</dbReference>
<dbReference type="GeneID" id="96743405"/>
<dbReference type="Gene3D" id="3.40.50.1820">
    <property type="entry name" value="alpha/beta hydrolase"/>
    <property type="match status" value="1"/>
</dbReference>
<dbReference type="InterPro" id="IPR029058">
    <property type="entry name" value="AB_hydrolase_fold"/>
</dbReference>
<keyword evidence="1" id="KW-1133">Transmembrane helix</keyword>
<evidence type="ECO:0000256" key="1">
    <source>
        <dbReference type="SAM" id="Phobius"/>
    </source>
</evidence>
<evidence type="ECO:0008006" key="4">
    <source>
        <dbReference type="Google" id="ProtNLM"/>
    </source>
</evidence>
<dbReference type="EMBL" id="ASQP01000227">
    <property type="protein sequence ID" value="OMI38472.1"/>
    <property type="molecule type" value="Genomic_DNA"/>
</dbReference>
<proteinExistence type="predicted"/>
<name>A0A1R1SJK0_9ACTN</name>
<sequence length="378" mass="40853">MGLTSNNVVMVSVVASVLLFGATVWLWPRFARRGVAAVLGRIGLLLVTQVSLFAALGLFANQSFGFYGSWSDLLGTETEPGVVVNHDAPGSTRILVTESRKMNVSGGGSAPAAVGRIEKVTIKGPLSGLASPAYVYLPPQYFQPAYAGRDFPAALVLTGYPGTTEALINGLKYPQTALRLNKEGRMRPVVLVLMRPTVAPPRDTECMDVPGGPRTETFFTKDVPSAVAGHYRVGEHARDWGVIGNSTGGYCALKMAMRHPESFSAAAGLSPSYKSPIDATTGDLFGGSKRLERENDLMWRLDHKPAPPVSLLVSSSEHGEKNYNDTVKFIEKVKEVNRRGEPTRISSIILNTGGHNFNTWRREVPAALEWLGGRLSDR</sequence>
<keyword evidence="3" id="KW-1185">Reference proteome</keyword>
<dbReference type="InterPro" id="IPR000801">
    <property type="entry name" value="Esterase-like"/>
</dbReference>
<dbReference type="AlphaFoldDB" id="A0A1R1SJK0"/>
<dbReference type="PANTHER" id="PTHR48098">
    <property type="entry name" value="ENTEROCHELIN ESTERASE-RELATED"/>
    <property type="match status" value="1"/>
</dbReference>
<keyword evidence="1" id="KW-0812">Transmembrane</keyword>
<dbReference type="InterPro" id="IPR050583">
    <property type="entry name" value="Mycobacterial_A85_antigen"/>
</dbReference>
<comment type="caution">
    <text evidence="2">The sequence shown here is derived from an EMBL/GenBank/DDBJ whole genome shotgun (WGS) entry which is preliminary data.</text>
</comment>
<dbReference type="Proteomes" id="UP000186168">
    <property type="component" value="Unassembled WGS sequence"/>
</dbReference>
<dbReference type="Pfam" id="PF00756">
    <property type="entry name" value="Esterase"/>
    <property type="match status" value="1"/>
</dbReference>
<dbReference type="SUPFAM" id="SSF53474">
    <property type="entry name" value="alpha/beta-Hydrolases"/>
    <property type="match status" value="1"/>
</dbReference>
<dbReference type="STRING" id="67365.GCA_001704635_05832"/>
<gene>
    <name evidence="2" type="ORF">SPAR_15897</name>
</gene>
<keyword evidence="1" id="KW-0472">Membrane</keyword>
<dbReference type="RefSeq" id="WP_065961374.1">
    <property type="nucleotide sequence ID" value="NZ_ASQP01000227.1"/>
</dbReference>
<evidence type="ECO:0000313" key="2">
    <source>
        <dbReference type="EMBL" id="OMI38472.1"/>
    </source>
</evidence>
<protein>
    <recommendedName>
        <fullName evidence="4">Esterase</fullName>
    </recommendedName>
</protein>
<accession>A0A1R1SJK0</accession>
<evidence type="ECO:0000313" key="3">
    <source>
        <dbReference type="Proteomes" id="UP000186168"/>
    </source>
</evidence>
<organism evidence="2 3">
    <name type="scientific">Streptomyces sparsogenes DSM 40356</name>
    <dbReference type="NCBI Taxonomy" id="1331668"/>
    <lineage>
        <taxon>Bacteria</taxon>
        <taxon>Bacillati</taxon>
        <taxon>Actinomycetota</taxon>
        <taxon>Actinomycetes</taxon>
        <taxon>Kitasatosporales</taxon>
        <taxon>Streptomycetaceae</taxon>
        <taxon>Streptomyces</taxon>
    </lineage>
</organism>
<dbReference type="GO" id="GO:0016747">
    <property type="term" value="F:acyltransferase activity, transferring groups other than amino-acyl groups"/>
    <property type="evidence" value="ECO:0007669"/>
    <property type="project" value="TreeGrafter"/>
</dbReference>